<keyword evidence="7" id="KW-1185">Reference proteome</keyword>
<dbReference type="PANTHER" id="PTHR43429">
    <property type="entry name" value="PYRIDINE NUCLEOTIDE-DISULFIDE OXIDOREDUCTASE DOMAIN-CONTAINING"/>
    <property type="match status" value="1"/>
</dbReference>
<feature type="region of interest" description="Disordered" evidence="4">
    <location>
        <begin position="196"/>
        <end position="221"/>
    </location>
</feature>
<keyword evidence="2" id="KW-0285">Flavoprotein</keyword>
<accession>D7G908</accession>
<gene>
    <name evidence="6" type="ORF">Esi_0094_0035</name>
</gene>
<evidence type="ECO:0000256" key="1">
    <source>
        <dbReference type="ARBA" id="ARBA00001974"/>
    </source>
</evidence>
<dbReference type="InterPro" id="IPR036188">
    <property type="entry name" value="FAD/NAD-bd_sf"/>
</dbReference>
<proteinExistence type="predicted"/>
<evidence type="ECO:0000256" key="2">
    <source>
        <dbReference type="ARBA" id="ARBA00022630"/>
    </source>
</evidence>
<dbReference type="Pfam" id="PF07992">
    <property type="entry name" value="Pyr_redox_2"/>
    <property type="match status" value="2"/>
</dbReference>
<dbReference type="OMA" id="MCENLIL"/>
<evidence type="ECO:0000256" key="4">
    <source>
        <dbReference type="SAM" id="MobiDB-lite"/>
    </source>
</evidence>
<dbReference type="InParanoid" id="D7G908"/>
<dbReference type="PRINTS" id="PR00368">
    <property type="entry name" value="FADPNR"/>
</dbReference>
<comment type="cofactor">
    <cofactor evidence="1">
        <name>FAD</name>
        <dbReference type="ChEBI" id="CHEBI:57692"/>
    </cofactor>
</comment>
<dbReference type="STRING" id="2880.D7G908"/>
<dbReference type="EMBL" id="FN649181">
    <property type="protein sequence ID" value="CBJ28169.1"/>
    <property type="molecule type" value="Genomic_DNA"/>
</dbReference>
<feature type="domain" description="FAD/NAD(P)-binding" evidence="5">
    <location>
        <begin position="273"/>
        <end position="368"/>
    </location>
</feature>
<dbReference type="OrthoDB" id="186706at2759"/>
<dbReference type="GO" id="GO:0016491">
    <property type="term" value="F:oxidoreductase activity"/>
    <property type="evidence" value="ECO:0007669"/>
    <property type="project" value="InterPro"/>
</dbReference>
<evidence type="ECO:0000259" key="5">
    <source>
        <dbReference type="Pfam" id="PF07992"/>
    </source>
</evidence>
<dbReference type="eggNOG" id="KOG2755">
    <property type="taxonomic scope" value="Eukaryota"/>
</dbReference>
<dbReference type="InterPro" id="IPR023753">
    <property type="entry name" value="FAD/NAD-binding_dom"/>
</dbReference>
<dbReference type="PANTHER" id="PTHR43429:SF2">
    <property type="entry name" value="PYRIDINE NUCLEOTIDE-DISULFIDE OXIDOREDUCTASE DOMAIN-CONTAINING PROTEIN 1"/>
    <property type="match status" value="1"/>
</dbReference>
<keyword evidence="3" id="KW-0274">FAD</keyword>
<evidence type="ECO:0000313" key="7">
    <source>
        <dbReference type="Proteomes" id="UP000002630"/>
    </source>
</evidence>
<dbReference type="Gene3D" id="3.50.50.60">
    <property type="entry name" value="FAD/NAD(P)-binding domain"/>
    <property type="match status" value="4"/>
</dbReference>
<feature type="domain" description="FAD/NAD(P)-binding" evidence="5">
    <location>
        <begin position="4"/>
        <end position="190"/>
    </location>
</feature>
<sequence>MDTILVIGGGIAGCTCAVEALRLSPSSNVTLVSPSPTLRTVEAIEHVTPLLGIVHVGDRSSDDFAAEHGVRMICDEVVALDHVRSQAQLASGGILTFSRCCVATGASPALVAQATPRYFGIRDTESVENLRERLVDAKRVLVVGNGGLALELVHFLASTQACQVVWAVRNSYIGNTFFDASASAFFVQHVSTETTCSRSEPSAKTGTPTGVSDEKSIPKASVGPDWLKTLATQAGTSEEDRNTTSQNPLLDIQFECELGGICERGEDSSDLYPVSATLTNGRRVECDFVVSATGVRPNTGIISSDFKRGPDGGLCVDEMMRVVRCGGGIEKEGDVENNIFAAGDCCCLERNEDHWFQIRLWRQARDMGLYAAKCITGSLDELSRGGVFELFVHATRFFGFKVALLGRFNGQGLGPSVQDLISNHELQEGPSGIGVKHGVTSTPECRHESIHIKRATSESIRILIRTTPGVEYVKVVLVGGRVRGAMLVGDTGLEETFENLILSETDISHIGDNLLTREVDIEDFFD</sequence>
<name>D7G908_ECTSI</name>
<organism evidence="6 7">
    <name type="scientific">Ectocarpus siliculosus</name>
    <name type="common">Brown alga</name>
    <name type="synonym">Conferva siliculosa</name>
    <dbReference type="NCBI Taxonomy" id="2880"/>
    <lineage>
        <taxon>Eukaryota</taxon>
        <taxon>Sar</taxon>
        <taxon>Stramenopiles</taxon>
        <taxon>Ochrophyta</taxon>
        <taxon>PX clade</taxon>
        <taxon>Phaeophyceae</taxon>
        <taxon>Ectocarpales</taxon>
        <taxon>Ectocarpaceae</taxon>
        <taxon>Ectocarpus</taxon>
    </lineage>
</organism>
<reference evidence="6 7" key="1">
    <citation type="journal article" date="2010" name="Nature">
        <title>The Ectocarpus genome and the independent evolution of multicellularity in brown algae.</title>
        <authorList>
            <person name="Cock J.M."/>
            <person name="Sterck L."/>
            <person name="Rouze P."/>
            <person name="Scornet D."/>
            <person name="Allen A.E."/>
            <person name="Amoutzias G."/>
            <person name="Anthouard V."/>
            <person name="Artiguenave F."/>
            <person name="Aury J.M."/>
            <person name="Badger J.H."/>
            <person name="Beszteri B."/>
            <person name="Billiau K."/>
            <person name="Bonnet E."/>
            <person name="Bothwell J.H."/>
            <person name="Bowler C."/>
            <person name="Boyen C."/>
            <person name="Brownlee C."/>
            <person name="Carrano C.J."/>
            <person name="Charrier B."/>
            <person name="Cho G.Y."/>
            <person name="Coelho S.M."/>
            <person name="Collen J."/>
            <person name="Corre E."/>
            <person name="Da Silva C."/>
            <person name="Delage L."/>
            <person name="Delaroque N."/>
            <person name="Dittami S.M."/>
            <person name="Doulbeau S."/>
            <person name="Elias M."/>
            <person name="Farnham G."/>
            <person name="Gachon C.M."/>
            <person name="Gschloessl B."/>
            <person name="Heesch S."/>
            <person name="Jabbari K."/>
            <person name="Jubin C."/>
            <person name="Kawai H."/>
            <person name="Kimura K."/>
            <person name="Kloareg B."/>
            <person name="Kupper F.C."/>
            <person name="Lang D."/>
            <person name="Le Bail A."/>
            <person name="Leblanc C."/>
            <person name="Lerouge P."/>
            <person name="Lohr M."/>
            <person name="Lopez P.J."/>
            <person name="Martens C."/>
            <person name="Maumus F."/>
            <person name="Michel G."/>
            <person name="Miranda-Saavedra D."/>
            <person name="Morales J."/>
            <person name="Moreau H."/>
            <person name="Motomura T."/>
            <person name="Nagasato C."/>
            <person name="Napoli C.A."/>
            <person name="Nelson D.R."/>
            <person name="Nyvall-Collen P."/>
            <person name="Peters A.F."/>
            <person name="Pommier C."/>
            <person name="Potin P."/>
            <person name="Poulain J."/>
            <person name="Quesneville H."/>
            <person name="Read B."/>
            <person name="Rensing S.A."/>
            <person name="Ritter A."/>
            <person name="Rousvoal S."/>
            <person name="Samanta M."/>
            <person name="Samson G."/>
            <person name="Schroeder D.C."/>
            <person name="Segurens B."/>
            <person name="Strittmatter M."/>
            <person name="Tonon T."/>
            <person name="Tregear J.W."/>
            <person name="Valentin K."/>
            <person name="von Dassow P."/>
            <person name="Yamagishi T."/>
            <person name="Van de Peer Y."/>
            <person name="Wincker P."/>
        </authorList>
    </citation>
    <scope>NUCLEOTIDE SEQUENCE [LARGE SCALE GENOMIC DNA]</scope>
    <source>
        <strain evidence="7">Ec32 / CCAP1310/4</strain>
    </source>
</reference>
<evidence type="ECO:0000256" key="3">
    <source>
        <dbReference type="ARBA" id="ARBA00022827"/>
    </source>
</evidence>
<feature type="compositionally biased region" description="Polar residues" evidence="4">
    <location>
        <begin position="196"/>
        <end position="210"/>
    </location>
</feature>
<dbReference type="SUPFAM" id="SSF51905">
    <property type="entry name" value="FAD/NAD(P)-binding domain"/>
    <property type="match status" value="2"/>
</dbReference>
<dbReference type="PRINTS" id="PR00469">
    <property type="entry name" value="PNDRDTASEII"/>
</dbReference>
<dbReference type="AlphaFoldDB" id="D7G908"/>
<dbReference type="InterPro" id="IPR050260">
    <property type="entry name" value="FAD-bd_OxRdtase"/>
</dbReference>
<dbReference type="Proteomes" id="UP000002630">
    <property type="component" value="Linkage Group LG10"/>
</dbReference>
<protein>
    <recommendedName>
        <fullName evidence="5">FAD/NAD(P)-binding domain-containing protein</fullName>
    </recommendedName>
</protein>
<dbReference type="EMBL" id="FN649735">
    <property type="protein sequence ID" value="CBJ28169.1"/>
    <property type="molecule type" value="Genomic_DNA"/>
</dbReference>
<evidence type="ECO:0000313" key="6">
    <source>
        <dbReference type="EMBL" id="CBJ28169.1"/>
    </source>
</evidence>